<keyword evidence="2" id="KW-1185">Reference proteome</keyword>
<comment type="caution">
    <text evidence="1">The sequence shown here is derived from an EMBL/GenBank/DDBJ whole genome shotgun (WGS) entry which is preliminary data.</text>
</comment>
<name>A0A4Y2NZA9_ARAVE</name>
<reference evidence="1 2" key="1">
    <citation type="journal article" date="2019" name="Sci. Rep.">
        <title>Orb-weaving spider Araneus ventricosus genome elucidates the spidroin gene catalogue.</title>
        <authorList>
            <person name="Kono N."/>
            <person name="Nakamura H."/>
            <person name="Ohtoshi R."/>
            <person name="Moran D.A.P."/>
            <person name="Shinohara A."/>
            <person name="Yoshida Y."/>
            <person name="Fujiwara M."/>
            <person name="Mori M."/>
            <person name="Tomita M."/>
            <person name="Arakawa K."/>
        </authorList>
    </citation>
    <scope>NUCLEOTIDE SEQUENCE [LARGE SCALE GENOMIC DNA]</scope>
</reference>
<proteinExistence type="predicted"/>
<organism evidence="1 2">
    <name type="scientific">Araneus ventricosus</name>
    <name type="common">Orbweaver spider</name>
    <name type="synonym">Epeira ventricosa</name>
    <dbReference type="NCBI Taxonomy" id="182803"/>
    <lineage>
        <taxon>Eukaryota</taxon>
        <taxon>Metazoa</taxon>
        <taxon>Ecdysozoa</taxon>
        <taxon>Arthropoda</taxon>
        <taxon>Chelicerata</taxon>
        <taxon>Arachnida</taxon>
        <taxon>Araneae</taxon>
        <taxon>Araneomorphae</taxon>
        <taxon>Entelegynae</taxon>
        <taxon>Araneoidea</taxon>
        <taxon>Araneidae</taxon>
        <taxon>Araneus</taxon>
    </lineage>
</organism>
<protein>
    <submittedName>
        <fullName evidence="1">Uncharacterized protein</fullName>
    </submittedName>
</protein>
<sequence>MQWRCIQNCIQWKCIQGAYSAFRVHTVEVHSVHGHSGSAFKLRPSGSAFKGVHTVVRQVHTVEVHSRHTVEIQVHTVMHSSAYSGSAFKCIQWEVLHSSAYSGSAFKCTVGKCIQVHASGSAFKVHTVEVKCWKCIQNCIQWRPFKVHTVEDIQVHTVEARQVHTVEGAFRAYSGIHSIMQFKCVQDMMGDYTFKCAYSGSAFKCIQWKCIQFSHTVEVHSKCMMEFNCAVEVHSNCIQWKCIQVHTVEVHSTAYVGIKL</sequence>
<dbReference type="AlphaFoldDB" id="A0A4Y2NZA9"/>
<evidence type="ECO:0000313" key="1">
    <source>
        <dbReference type="EMBL" id="GBN44948.1"/>
    </source>
</evidence>
<dbReference type="Proteomes" id="UP000499080">
    <property type="component" value="Unassembled WGS sequence"/>
</dbReference>
<gene>
    <name evidence="1" type="ORF">AVEN_163066_1</name>
</gene>
<dbReference type="EMBL" id="BGPR01010223">
    <property type="protein sequence ID" value="GBN44948.1"/>
    <property type="molecule type" value="Genomic_DNA"/>
</dbReference>
<evidence type="ECO:0000313" key="2">
    <source>
        <dbReference type="Proteomes" id="UP000499080"/>
    </source>
</evidence>
<accession>A0A4Y2NZA9</accession>